<dbReference type="InterPro" id="IPR050039">
    <property type="entry name" value="MAB_1171c-like"/>
</dbReference>
<feature type="transmembrane region" description="Helical" evidence="1">
    <location>
        <begin position="182"/>
        <end position="209"/>
    </location>
</feature>
<gene>
    <name evidence="3" type="ORF">ACFQZ6_34545</name>
</gene>
<feature type="transmembrane region" description="Helical" evidence="1">
    <location>
        <begin position="35"/>
        <end position="55"/>
    </location>
</feature>
<name>A0ABW2WK90_9ACTN</name>
<evidence type="ECO:0000256" key="1">
    <source>
        <dbReference type="SAM" id="Phobius"/>
    </source>
</evidence>
<keyword evidence="1" id="KW-1133">Transmembrane helix</keyword>
<feature type="transmembrane region" description="Helical" evidence="1">
    <location>
        <begin position="229"/>
        <end position="247"/>
    </location>
</feature>
<protein>
    <submittedName>
        <fullName evidence="3">MAB_1171c family putative transporter</fullName>
    </submittedName>
</protein>
<evidence type="ECO:0000313" key="3">
    <source>
        <dbReference type="EMBL" id="MFD0319249.1"/>
    </source>
</evidence>
<organism evidence="3 4">
    <name type="scientific">Streptomyces flavalbus</name>
    <dbReference type="NCBI Taxonomy" id="2665155"/>
    <lineage>
        <taxon>Bacteria</taxon>
        <taxon>Bacillati</taxon>
        <taxon>Actinomycetota</taxon>
        <taxon>Actinomycetes</taxon>
        <taxon>Kitasatosporales</taxon>
        <taxon>Streptomycetaceae</taxon>
        <taxon>Streptomyces</taxon>
    </lineage>
</organism>
<dbReference type="InterPro" id="IPR046675">
    <property type="entry name" value="DUF6545"/>
</dbReference>
<dbReference type="EMBL" id="JBHTEB010000001">
    <property type="protein sequence ID" value="MFD0319249.1"/>
    <property type="molecule type" value="Genomic_DNA"/>
</dbReference>
<reference evidence="4" key="1">
    <citation type="journal article" date="2019" name="Int. J. Syst. Evol. Microbiol.">
        <title>The Global Catalogue of Microorganisms (GCM) 10K type strain sequencing project: providing services to taxonomists for standard genome sequencing and annotation.</title>
        <authorList>
            <consortium name="The Broad Institute Genomics Platform"/>
            <consortium name="The Broad Institute Genome Sequencing Center for Infectious Disease"/>
            <person name="Wu L."/>
            <person name="Ma J."/>
        </authorList>
    </citation>
    <scope>NUCLEOTIDE SEQUENCE [LARGE SCALE GENOMIC DNA]</scope>
    <source>
        <strain evidence="4">CGMCC 4.7400</strain>
    </source>
</reference>
<dbReference type="Pfam" id="PF20182">
    <property type="entry name" value="DUF6545"/>
    <property type="match status" value="1"/>
</dbReference>
<keyword evidence="4" id="KW-1185">Reference proteome</keyword>
<keyword evidence="1" id="KW-0472">Membrane</keyword>
<keyword evidence="1" id="KW-0812">Transmembrane</keyword>
<feature type="transmembrane region" description="Helical" evidence="1">
    <location>
        <begin position="106"/>
        <end position="126"/>
    </location>
</feature>
<proteinExistence type="predicted"/>
<evidence type="ECO:0000259" key="2">
    <source>
        <dbReference type="Pfam" id="PF20182"/>
    </source>
</evidence>
<feature type="transmembrane region" description="Helical" evidence="1">
    <location>
        <begin position="146"/>
        <end position="170"/>
    </location>
</feature>
<dbReference type="Proteomes" id="UP001597023">
    <property type="component" value="Unassembled WGS sequence"/>
</dbReference>
<accession>A0ABW2WK90</accession>
<dbReference type="RefSeq" id="WP_381617560.1">
    <property type="nucleotide sequence ID" value="NZ_JBHTEB010000001.1"/>
</dbReference>
<dbReference type="NCBIfam" id="NF042915">
    <property type="entry name" value="MAB_1171c_fam"/>
    <property type="match status" value="1"/>
</dbReference>
<feature type="transmembrane region" description="Helical" evidence="1">
    <location>
        <begin position="6"/>
        <end position="23"/>
    </location>
</feature>
<feature type="transmembrane region" description="Helical" evidence="1">
    <location>
        <begin position="75"/>
        <end position="94"/>
    </location>
</feature>
<feature type="domain" description="DUF6545" evidence="2">
    <location>
        <begin position="251"/>
        <end position="356"/>
    </location>
</feature>
<comment type="caution">
    <text evidence="3">The sequence shown here is derived from an EMBL/GenBank/DDBJ whole genome shotgun (WGS) entry which is preliminary data.</text>
</comment>
<sequence length="393" mass="42883">MDQGTDSTAFYICGTLLLVICLVKVPALFHRWHDMLLRAACLLLFAGALIFFFAAPESIAAINDLTGVPNFAAPVAYSAMIAFSGASLLLIINWRPAPPERTRRASRICITVYGLLIVAVIVLFWAGEAPVEQLTLFDGYYASTPYIREMILTYLLAQCAATLATSVLCWRWSSQVHGSLRAGLWLLGPCYLLHVCYDVTKLVAIVGIWRGHDWYFLIDQVAPQFAAPSALLGVTGFAVPLVGPRIAEHTRSLRRLRQLAPLWRELQEVPTPGALRLPWWTAPTVRLTWRQTSIFDALLALSPLLDTLVRDEAYQAALAAGDDEDGAAVAADAAMIVAASAQRRRGTAEGVRPPVAAQPWGPHDLVPLSRAVVSPVVARFRQYPSAPAESNAS</sequence>
<evidence type="ECO:0000313" key="4">
    <source>
        <dbReference type="Proteomes" id="UP001597023"/>
    </source>
</evidence>